<organism evidence="2 3">
    <name type="scientific">Collinsella aerofaciens</name>
    <dbReference type="NCBI Taxonomy" id="74426"/>
    <lineage>
        <taxon>Bacteria</taxon>
        <taxon>Bacillati</taxon>
        <taxon>Actinomycetota</taxon>
        <taxon>Coriobacteriia</taxon>
        <taxon>Coriobacteriales</taxon>
        <taxon>Coriobacteriaceae</taxon>
        <taxon>Collinsella</taxon>
    </lineage>
</organism>
<dbReference type="Proteomes" id="UP000095454">
    <property type="component" value="Unassembled WGS sequence"/>
</dbReference>
<keyword evidence="1" id="KW-0732">Signal</keyword>
<protein>
    <submittedName>
        <fullName evidence="2">Uncharacterized protein</fullName>
    </submittedName>
</protein>
<dbReference type="AlphaFoldDB" id="A0A174J322"/>
<evidence type="ECO:0000313" key="2">
    <source>
        <dbReference type="EMBL" id="CUO92247.1"/>
    </source>
</evidence>
<sequence length="170" mass="18156">MIKPRSAITRIGVGLAIAAGLSLGVPAASFAQEEFDTSQVSSITQNADTGITTCTNNADRAFSFQCAGTSATGYRQKDDSSSLYLDIQGYTGNPLRLYTDGAYNTSGSGSMNCTQGTYRSNHKGQWEMYNLVRENGRSAARLTAWAESGYGTVIGVWSPDCVGHFRKLPA</sequence>
<feature type="chain" id="PRO_5008024887" evidence="1">
    <location>
        <begin position="32"/>
        <end position="170"/>
    </location>
</feature>
<evidence type="ECO:0000313" key="3">
    <source>
        <dbReference type="Proteomes" id="UP000095454"/>
    </source>
</evidence>
<dbReference type="EMBL" id="CZAQ01000006">
    <property type="protein sequence ID" value="CUO92247.1"/>
    <property type="molecule type" value="Genomic_DNA"/>
</dbReference>
<proteinExistence type="predicted"/>
<reference evidence="2 3" key="1">
    <citation type="submission" date="2015-09" db="EMBL/GenBank/DDBJ databases">
        <authorList>
            <consortium name="Pathogen Informatics"/>
        </authorList>
    </citation>
    <scope>NUCLEOTIDE SEQUENCE [LARGE SCALE GENOMIC DNA]</scope>
    <source>
        <strain evidence="2 3">2789STDY5834902</strain>
    </source>
</reference>
<feature type="signal peptide" evidence="1">
    <location>
        <begin position="1"/>
        <end position="31"/>
    </location>
</feature>
<name>A0A174J322_9ACTN</name>
<accession>A0A174J322</accession>
<gene>
    <name evidence="2" type="ORF">ERS852514_00515</name>
</gene>
<evidence type="ECO:0000256" key="1">
    <source>
        <dbReference type="SAM" id="SignalP"/>
    </source>
</evidence>